<comment type="similarity">
    <text evidence="1 2">Belongs to the anti-sigma-factor antagonist family.</text>
</comment>
<dbReference type="NCBIfam" id="TIGR00377">
    <property type="entry name" value="ant_ant_sig"/>
    <property type="match status" value="1"/>
</dbReference>
<accession>A0A7C3PFE6</accession>
<dbReference type="GO" id="GO:0043856">
    <property type="term" value="F:anti-sigma factor antagonist activity"/>
    <property type="evidence" value="ECO:0007669"/>
    <property type="project" value="InterPro"/>
</dbReference>
<dbReference type="PANTHER" id="PTHR33495">
    <property type="entry name" value="ANTI-SIGMA FACTOR ANTAGONIST TM_1081-RELATED-RELATED"/>
    <property type="match status" value="1"/>
</dbReference>
<evidence type="ECO:0000256" key="1">
    <source>
        <dbReference type="ARBA" id="ARBA00009013"/>
    </source>
</evidence>
<dbReference type="SUPFAM" id="SSF52091">
    <property type="entry name" value="SpoIIaa-like"/>
    <property type="match status" value="1"/>
</dbReference>
<gene>
    <name evidence="4" type="ORF">ENR64_10680</name>
</gene>
<dbReference type="EMBL" id="DSRU01000157">
    <property type="protein sequence ID" value="HFM98199.1"/>
    <property type="molecule type" value="Genomic_DNA"/>
</dbReference>
<dbReference type="CDD" id="cd07043">
    <property type="entry name" value="STAS_anti-anti-sigma_factors"/>
    <property type="match status" value="1"/>
</dbReference>
<feature type="domain" description="STAS" evidence="3">
    <location>
        <begin position="1"/>
        <end position="107"/>
    </location>
</feature>
<evidence type="ECO:0000259" key="3">
    <source>
        <dbReference type="PROSITE" id="PS50801"/>
    </source>
</evidence>
<dbReference type="Gene3D" id="3.30.750.24">
    <property type="entry name" value="STAS domain"/>
    <property type="match status" value="1"/>
</dbReference>
<organism evidence="4">
    <name type="scientific">Oscillatoriales cyanobacterium SpSt-418</name>
    <dbReference type="NCBI Taxonomy" id="2282169"/>
    <lineage>
        <taxon>Bacteria</taxon>
        <taxon>Bacillati</taxon>
        <taxon>Cyanobacteriota</taxon>
        <taxon>Cyanophyceae</taxon>
        <taxon>Oscillatoriophycideae</taxon>
        <taxon>Oscillatoriales</taxon>
    </lineage>
</organism>
<dbReference type="InterPro" id="IPR036513">
    <property type="entry name" value="STAS_dom_sf"/>
</dbReference>
<protein>
    <recommendedName>
        <fullName evidence="2">Anti-sigma factor antagonist</fullName>
    </recommendedName>
</protein>
<dbReference type="InterPro" id="IPR002645">
    <property type="entry name" value="STAS_dom"/>
</dbReference>
<comment type="caution">
    <text evidence="4">The sequence shown here is derived from an EMBL/GenBank/DDBJ whole genome shotgun (WGS) entry which is preliminary data.</text>
</comment>
<dbReference type="AlphaFoldDB" id="A0A7C3PFE6"/>
<proteinExistence type="inferred from homology"/>
<sequence length="107" mass="11728">MSIGNETIHLPDIVNEAYAVEMRKQVQQLLQSGKVNILLDLTDTKFIDSSGLGVLALTYKSVRAAGGRLCFCSVGTQPSMLFELTGMEEIFEIFPNKHAYMEAIAAS</sequence>
<dbReference type="PANTHER" id="PTHR33495:SF2">
    <property type="entry name" value="ANTI-SIGMA FACTOR ANTAGONIST TM_1081-RELATED"/>
    <property type="match status" value="1"/>
</dbReference>
<dbReference type="PROSITE" id="PS50801">
    <property type="entry name" value="STAS"/>
    <property type="match status" value="1"/>
</dbReference>
<name>A0A7C3PFE6_9CYAN</name>
<dbReference type="InterPro" id="IPR003658">
    <property type="entry name" value="Anti-sigma_ant"/>
</dbReference>
<reference evidence="4" key="1">
    <citation type="journal article" date="2020" name="mSystems">
        <title>Genome- and Community-Level Interaction Insights into Carbon Utilization and Element Cycling Functions of Hydrothermarchaeota in Hydrothermal Sediment.</title>
        <authorList>
            <person name="Zhou Z."/>
            <person name="Liu Y."/>
            <person name="Xu W."/>
            <person name="Pan J."/>
            <person name="Luo Z.H."/>
            <person name="Li M."/>
        </authorList>
    </citation>
    <scope>NUCLEOTIDE SEQUENCE [LARGE SCALE GENOMIC DNA]</scope>
    <source>
        <strain evidence="4">SpSt-418</strain>
    </source>
</reference>
<evidence type="ECO:0000256" key="2">
    <source>
        <dbReference type="RuleBase" id="RU003749"/>
    </source>
</evidence>
<evidence type="ECO:0000313" key="4">
    <source>
        <dbReference type="EMBL" id="HFM98199.1"/>
    </source>
</evidence>
<dbReference type="Pfam" id="PF01740">
    <property type="entry name" value="STAS"/>
    <property type="match status" value="1"/>
</dbReference>